<keyword evidence="6" id="KW-1185">Reference proteome</keyword>
<dbReference type="RefSeq" id="WP_147447819.1">
    <property type="nucleotide sequence ID" value="NZ_RBIL01000001.1"/>
</dbReference>
<feature type="compositionally biased region" description="Polar residues" evidence="1">
    <location>
        <begin position="24"/>
        <end position="43"/>
    </location>
</feature>
<evidence type="ECO:0000256" key="1">
    <source>
        <dbReference type="SAM" id="MobiDB-lite"/>
    </source>
</evidence>
<dbReference type="Pfam" id="PF22888">
    <property type="entry name" value="FIMAH"/>
    <property type="match status" value="1"/>
</dbReference>
<proteinExistence type="predicted"/>
<evidence type="ECO:0000313" key="5">
    <source>
        <dbReference type="EMBL" id="RKQ93219.1"/>
    </source>
</evidence>
<evidence type="ECO:0000256" key="2">
    <source>
        <dbReference type="SAM" id="SignalP"/>
    </source>
</evidence>
<dbReference type="PANTHER" id="PTHR40469:SF2">
    <property type="entry name" value="GALACTOSE-BINDING DOMAIN-LIKE SUPERFAMILY PROTEIN"/>
    <property type="match status" value="1"/>
</dbReference>
<reference evidence="5 6" key="1">
    <citation type="submission" date="2018-10" db="EMBL/GenBank/DDBJ databases">
        <title>Genomic Encyclopedia of Archaeal and Bacterial Type Strains, Phase II (KMG-II): from individual species to whole genera.</title>
        <authorList>
            <person name="Goeker M."/>
        </authorList>
    </citation>
    <scope>NUCLEOTIDE SEQUENCE [LARGE SCALE GENOMIC DNA]</scope>
    <source>
        <strain evidence="5 6">DSM 14954</strain>
    </source>
</reference>
<accession>A0A660LF75</accession>
<sequence length="934" mass="95783">MFIRAAAAAAVGAVLIAAPPAGAQSTDTSPPVVSVGNTPSAPAQRNGDPVNGVAPVSTSTGNGNWFTAAGVTLQLSATDDVGVTRLEYSLDAGATWVSLPATGGSTTPITNEGQNSVRVRAFDAAGNIARGTAANTTLNQAAAAGATAVRLASTSGRVVGDEVVLEPGTANEESVRIASIPSPAPASPNPNVTLSAPLTKAHAAAAAVTTYPQFRSVAVNIDTRRPTATFPAQVVNNRIGHGAANVSVTRVDPTPGSGGTAVRETWLDGQWAYPLPLDASKLSLGKHTWTLLMTDNAGNGNKVTLTFLVTTSIADLDALLAKWGTTGTIPAATVTTLRAQVAQAKAASDGGDKVAAISALDAFRGQLGTVANAAARNTLITDTNDVIRQLRGIADDPAPADLGVTEAPATGQPRHLFVPPSAPVRNAKPAFKVLVFSNRAGDGSFRHPAIEDAEVMIQELGREKNFDVDVWDPQYPNAGPADTPFSSAANLAQYKVIIGDSSVGNTVLNPAYKMKDGTVVNEQLAFQQYIQAGGGYIASHAANDSLHNWGWYKDFLGGLFVSHPSNQSGFGTDCGSCYWVEVTNEDPSHPSMAAAGVPKVAAVADELYHFDRKPRGYVHVLQTLNEDTYKTAMGVSASAGQLEGGDHPISWCSNYDGGREWSQVLGHNWELYKTAWFRESFYQGILTAGGLKYANCVSHQEVKTLLATLKASGGITDAAATAGTTAVQAAFDKYNTLDKAQISASLGDIAALNTLAQDPASGDAASRGKLVAKAAELKQWMLVLLGAQDVSGGATGTVPATLSLALGTPPSFGAFVPGVATTYTAGSKATVISTAGDATLSVADASPTATGKLVNGSFSLASPVQVKATSAAGAGAALANVAGTSAPTPVLTYSGPVSNDEVTLSYAQAIGVNEALRTGSYSKTFTYTLSTTTP</sequence>
<dbReference type="InterPro" id="IPR029062">
    <property type="entry name" value="Class_I_gatase-like"/>
</dbReference>
<dbReference type="SUPFAM" id="SSF52317">
    <property type="entry name" value="Class I glutamine amidotransferase-like"/>
    <property type="match status" value="1"/>
</dbReference>
<dbReference type="EMBL" id="RBIL01000001">
    <property type="protein sequence ID" value="RKQ93219.1"/>
    <property type="molecule type" value="Genomic_DNA"/>
</dbReference>
<dbReference type="Gene3D" id="3.40.50.880">
    <property type="match status" value="1"/>
</dbReference>
<name>A0A660LF75_9ACTN</name>
<gene>
    <name evidence="5" type="ORF">C8N24_3080</name>
</gene>
<dbReference type="Proteomes" id="UP000278962">
    <property type="component" value="Unassembled WGS sequence"/>
</dbReference>
<protein>
    <submittedName>
        <fullName evidence="5">Trehalose utilization protein</fullName>
    </submittedName>
</protein>
<dbReference type="InterPro" id="IPR054470">
    <property type="entry name" value="FIMAH_dom"/>
</dbReference>
<comment type="caution">
    <text evidence="5">The sequence shown here is derived from an EMBL/GenBank/DDBJ whole genome shotgun (WGS) entry which is preliminary data.</text>
</comment>
<keyword evidence="2" id="KW-0732">Signal</keyword>
<dbReference type="InterPro" id="IPR029010">
    <property type="entry name" value="ThuA-like"/>
</dbReference>
<feature type="domain" description="ThuA-like" evidence="3">
    <location>
        <begin position="432"/>
        <end position="686"/>
    </location>
</feature>
<feature type="signal peptide" evidence="2">
    <location>
        <begin position="1"/>
        <end position="23"/>
    </location>
</feature>
<dbReference type="PANTHER" id="PTHR40469">
    <property type="entry name" value="SECRETED GLYCOSYL HYDROLASE"/>
    <property type="match status" value="1"/>
</dbReference>
<feature type="chain" id="PRO_5025037735" evidence="2">
    <location>
        <begin position="24"/>
        <end position="934"/>
    </location>
</feature>
<dbReference type="AlphaFoldDB" id="A0A660LF75"/>
<organism evidence="5 6">
    <name type="scientific">Solirubrobacter pauli</name>
    <dbReference type="NCBI Taxonomy" id="166793"/>
    <lineage>
        <taxon>Bacteria</taxon>
        <taxon>Bacillati</taxon>
        <taxon>Actinomycetota</taxon>
        <taxon>Thermoleophilia</taxon>
        <taxon>Solirubrobacterales</taxon>
        <taxon>Solirubrobacteraceae</taxon>
        <taxon>Solirubrobacter</taxon>
    </lineage>
</organism>
<dbReference type="Pfam" id="PF06283">
    <property type="entry name" value="ThuA"/>
    <property type="match status" value="1"/>
</dbReference>
<evidence type="ECO:0000259" key="4">
    <source>
        <dbReference type="Pfam" id="PF22888"/>
    </source>
</evidence>
<dbReference type="OrthoDB" id="5522149at2"/>
<feature type="region of interest" description="Disordered" evidence="1">
    <location>
        <begin position="21"/>
        <end position="49"/>
    </location>
</feature>
<evidence type="ECO:0000313" key="6">
    <source>
        <dbReference type="Proteomes" id="UP000278962"/>
    </source>
</evidence>
<evidence type="ECO:0000259" key="3">
    <source>
        <dbReference type="Pfam" id="PF06283"/>
    </source>
</evidence>
<feature type="domain" description="FIMAH" evidence="4">
    <location>
        <begin position="313"/>
        <end position="388"/>
    </location>
</feature>